<protein>
    <recommendedName>
        <fullName evidence="3">DUF3309 domain-containing protein</fullName>
    </recommendedName>
</protein>
<dbReference type="OrthoDB" id="7907709at2"/>
<feature type="transmembrane region" description="Helical" evidence="1">
    <location>
        <begin position="6"/>
        <end position="24"/>
    </location>
</feature>
<dbReference type="InterPro" id="IPR021738">
    <property type="entry name" value="DUF3309"/>
</dbReference>
<dbReference type="Pfam" id="PF11752">
    <property type="entry name" value="DUF3309"/>
    <property type="match status" value="1"/>
</dbReference>
<keyword evidence="1" id="KW-0472">Membrane</keyword>
<dbReference type="AlphaFoldDB" id="A0A0P0ZA46"/>
<keyword evidence="1" id="KW-0812">Transmembrane</keyword>
<keyword evidence="1" id="KW-1133">Transmembrane helix</keyword>
<dbReference type="EMBL" id="LC066397">
    <property type="protein sequence ID" value="BAT31386.1"/>
    <property type="molecule type" value="Genomic_DNA"/>
</dbReference>
<accession>A0A0P0ZA46</accession>
<evidence type="ECO:0000313" key="2">
    <source>
        <dbReference type="EMBL" id="BAT31386.1"/>
    </source>
</evidence>
<reference evidence="2" key="1">
    <citation type="journal article" date="2015" name="Proc. Natl. Acad. Sci. U.S.A.">
        <title>Bacterial clade with the ribosomal RNA operon on a small plasmid rather than the chromosome.</title>
        <authorList>
            <person name="Anda M."/>
            <person name="Ohtsubo Y."/>
            <person name="Okubo T."/>
            <person name="Sugawara M."/>
            <person name="Nagata Y."/>
            <person name="Tsuda M."/>
            <person name="Minamisawa K."/>
            <person name="Mitsui H."/>
        </authorList>
    </citation>
    <scope>NUCLEOTIDE SEQUENCE</scope>
    <source>
        <strain evidence="2">DSM 15513</strain>
    </source>
</reference>
<sequence>MDVGIGPIVVVIAFLVMIMAVPIWPWARPFGYRPTIILGIVFMMIAVFVAIGGFGSF</sequence>
<feature type="transmembrane region" description="Helical" evidence="1">
    <location>
        <begin position="36"/>
        <end position="55"/>
    </location>
</feature>
<organism evidence="2">
    <name type="scientific">Fulvimarina pelagi</name>
    <dbReference type="NCBI Taxonomy" id="217511"/>
    <lineage>
        <taxon>Bacteria</taxon>
        <taxon>Pseudomonadati</taxon>
        <taxon>Pseudomonadota</taxon>
        <taxon>Alphaproteobacteria</taxon>
        <taxon>Hyphomicrobiales</taxon>
        <taxon>Aurantimonadaceae</taxon>
        <taxon>Fulvimarina</taxon>
    </lineage>
</organism>
<dbReference type="RefSeq" id="WP_007065935.1">
    <property type="nucleotide sequence ID" value="NZ_BBWO01000005.1"/>
</dbReference>
<evidence type="ECO:0000256" key="1">
    <source>
        <dbReference type="SAM" id="Phobius"/>
    </source>
</evidence>
<proteinExistence type="predicted"/>
<evidence type="ECO:0008006" key="3">
    <source>
        <dbReference type="Google" id="ProtNLM"/>
    </source>
</evidence>
<name>A0A0P0ZA46_9HYPH</name>